<protein>
    <recommendedName>
        <fullName evidence="6">Bifunctional protein PyrR</fullName>
    </recommendedName>
    <domain>
        <recommendedName>
            <fullName evidence="6">Pyrimidine operon regulatory protein</fullName>
        </recommendedName>
    </domain>
    <domain>
        <recommendedName>
            <fullName evidence="6">Uracil phosphoribosyltransferase</fullName>
            <shortName evidence="6">UPRTase</shortName>
            <ecNumber evidence="6">2.4.2.9</ecNumber>
        </recommendedName>
    </domain>
</protein>
<dbReference type="GO" id="GO:0003723">
    <property type="term" value="F:RNA binding"/>
    <property type="evidence" value="ECO:0007669"/>
    <property type="project" value="UniProtKB-UniRule"/>
</dbReference>
<dbReference type="InterPro" id="IPR031158">
    <property type="entry name" value="GH10_AS"/>
</dbReference>
<evidence type="ECO:0000313" key="10">
    <source>
        <dbReference type="Proteomes" id="UP000199589"/>
    </source>
</evidence>
<dbReference type="Proteomes" id="UP000199589">
    <property type="component" value="Unassembled WGS sequence"/>
</dbReference>
<evidence type="ECO:0000313" key="9">
    <source>
        <dbReference type="EMBL" id="SFK51044.1"/>
    </source>
</evidence>
<dbReference type="GO" id="GO:0006353">
    <property type="term" value="P:DNA-templated transcription termination"/>
    <property type="evidence" value="ECO:0007669"/>
    <property type="project" value="UniProtKB-UniRule"/>
</dbReference>
<dbReference type="NCBIfam" id="NF003549">
    <property type="entry name" value="PRK05205.1-5"/>
    <property type="match status" value="1"/>
</dbReference>
<dbReference type="PANTHER" id="PTHR11608:SF0">
    <property type="entry name" value="BIFUNCTIONAL PROTEIN PYRR"/>
    <property type="match status" value="1"/>
</dbReference>
<accession>A0A1I4A3X5</accession>
<comment type="pathway">
    <text evidence="1">Glycan degradation; xylan degradation.</text>
</comment>
<evidence type="ECO:0000256" key="4">
    <source>
        <dbReference type="ARBA" id="ARBA00023015"/>
    </source>
</evidence>
<dbReference type="PANTHER" id="PTHR11608">
    <property type="entry name" value="BIFUNCTIONAL PROTEIN PYRR"/>
    <property type="match status" value="1"/>
</dbReference>
<organism evidence="9 10">
    <name type="scientific">Marinilactibacillus piezotolerans</name>
    <dbReference type="NCBI Taxonomy" id="258723"/>
    <lineage>
        <taxon>Bacteria</taxon>
        <taxon>Bacillati</taxon>
        <taxon>Bacillota</taxon>
        <taxon>Bacilli</taxon>
        <taxon>Lactobacillales</taxon>
        <taxon>Carnobacteriaceae</taxon>
        <taxon>Marinilactibacillus</taxon>
    </lineage>
</organism>
<keyword evidence="6" id="KW-0694">RNA-binding</keyword>
<dbReference type="NCBIfam" id="NF003548">
    <property type="entry name" value="PRK05205.1-4"/>
    <property type="match status" value="1"/>
</dbReference>
<dbReference type="GO" id="GO:0004845">
    <property type="term" value="F:uracil phosphoribosyltransferase activity"/>
    <property type="evidence" value="ECO:0007669"/>
    <property type="project" value="UniProtKB-UniRule"/>
</dbReference>
<dbReference type="RefSeq" id="WP_072694623.1">
    <property type="nucleotide sequence ID" value="NZ_FOSJ01000043.1"/>
</dbReference>
<evidence type="ECO:0000256" key="2">
    <source>
        <dbReference type="ARBA" id="ARBA00005565"/>
    </source>
</evidence>
<keyword evidence="5 6" id="KW-0804">Transcription</keyword>
<dbReference type="InterPro" id="IPR029057">
    <property type="entry name" value="PRTase-like"/>
</dbReference>
<evidence type="ECO:0000256" key="1">
    <source>
        <dbReference type="ARBA" id="ARBA00004851"/>
    </source>
</evidence>
<dbReference type="SUPFAM" id="SSF53271">
    <property type="entry name" value="PRTase-like"/>
    <property type="match status" value="1"/>
</dbReference>
<comment type="function">
    <text evidence="6">Also displays a weak uracil phosphoribosyltransferase activity which is not physiologically significant.</text>
</comment>
<keyword evidence="3 6" id="KW-0806">Transcription termination</keyword>
<gene>
    <name evidence="6" type="primary">pyrR</name>
    <name evidence="9" type="ORF">SAMN04488569_10435</name>
</gene>
<dbReference type="EC" id="2.4.2.9" evidence="6"/>
<feature type="domain" description="Phosphoribosyltransferase" evidence="8">
    <location>
        <begin position="14"/>
        <end position="165"/>
    </location>
</feature>
<keyword evidence="4 6" id="KW-0805">Transcription regulation</keyword>
<name>A0A1I4A3X5_9LACT</name>
<dbReference type="UniPathway" id="UPA00114"/>
<comment type="function">
    <text evidence="6">Regulates transcriptional attenuation of the pyrimidine nucleotide (pyr) operon by binding in a uridine-dependent manner to specific sites on pyr mRNA. This disrupts an antiterminator hairpin in the RNA and favors formation of a downstream transcription terminator, leading to a reduced expression of downstream genes.</text>
</comment>
<keyword evidence="6 9" id="KW-0328">Glycosyltransferase</keyword>
<dbReference type="GO" id="GO:0045493">
    <property type="term" value="P:xylan catabolic process"/>
    <property type="evidence" value="ECO:0007669"/>
    <property type="project" value="UniProtKB-UniPathway"/>
</dbReference>
<evidence type="ECO:0000256" key="7">
    <source>
        <dbReference type="PROSITE-ProRule" id="PRU10061"/>
    </source>
</evidence>
<feature type="active site" description="Nucleophile" evidence="7">
    <location>
        <position position="68"/>
    </location>
</feature>
<keyword evidence="6 9" id="KW-0808">Transferase</keyword>
<sequence length="181" mass="20391">MKKNEEIEVINEVAIKRALTRITYEIIEKNKGIKDLVLVGIKTRGVYLAQRIAERIEQLEGETVDVTELDISNYRDDQKTDHHSSNLTPTIVTMVEGKKVVIIDDVLYTGRTIRAALDAVIDNGRPKKIYLAVLIDRGHRELPIRADFVGKNIPTSKEESIQVSLTEVDGKDTVTILKPTK</sequence>
<comment type="similarity">
    <text evidence="2 6">Belongs to the purine/pyrimidine phosphoribosyltransferase family. PyrR subfamily.</text>
</comment>
<keyword evidence="10" id="KW-1185">Reference proteome</keyword>
<feature type="short sequence motif" description="PRPP-binding" evidence="6">
    <location>
        <begin position="100"/>
        <end position="112"/>
    </location>
</feature>
<dbReference type="InterPro" id="IPR050137">
    <property type="entry name" value="PyrR_bifunctional"/>
</dbReference>
<dbReference type="AlphaFoldDB" id="A0A1I4A3X5"/>
<dbReference type="HAMAP" id="MF_01219">
    <property type="entry name" value="PyrR"/>
    <property type="match status" value="1"/>
</dbReference>
<comment type="subunit">
    <text evidence="6">Homodimer and homohexamer; in equilibrium.</text>
</comment>
<reference evidence="10" key="1">
    <citation type="submission" date="2016-10" db="EMBL/GenBank/DDBJ databases">
        <authorList>
            <person name="Varghese N."/>
            <person name="Submissions S."/>
        </authorList>
    </citation>
    <scope>NUCLEOTIDE SEQUENCE [LARGE SCALE GENOMIC DNA]</scope>
    <source>
        <strain evidence="10">DSM 16108</strain>
    </source>
</reference>
<proteinExistence type="inferred from homology"/>
<evidence type="ECO:0000256" key="5">
    <source>
        <dbReference type="ARBA" id="ARBA00023163"/>
    </source>
</evidence>
<evidence type="ECO:0000259" key="8">
    <source>
        <dbReference type="Pfam" id="PF00156"/>
    </source>
</evidence>
<dbReference type="PROSITE" id="PS00591">
    <property type="entry name" value="GH10_1"/>
    <property type="match status" value="1"/>
</dbReference>
<dbReference type="InterPro" id="IPR023050">
    <property type="entry name" value="PyrR"/>
</dbReference>
<dbReference type="Gene3D" id="3.40.50.2020">
    <property type="match status" value="1"/>
</dbReference>
<dbReference type="Pfam" id="PF00156">
    <property type="entry name" value="Pribosyltran"/>
    <property type="match status" value="1"/>
</dbReference>
<evidence type="ECO:0000256" key="3">
    <source>
        <dbReference type="ARBA" id="ARBA00022472"/>
    </source>
</evidence>
<dbReference type="FunFam" id="3.40.50.2020:FF:000020">
    <property type="entry name" value="Bifunctional protein PyrR"/>
    <property type="match status" value="1"/>
</dbReference>
<evidence type="ECO:0000256" key="6">
    <source>
        <dbReference type="HAMAP-Rule" id="MF_01219"/>
    </source>
</evidence>
<dbReference type="EMBL" id="FOSJ01000043">
    <property type="protein sequence ID" value="SFK51044.1"/>
    <property type="molecule type" value="Genomic_DNA"/>
</dbReference>
<dbReference type="InterPro" id="IPR000836">
    <property type="entry name" value="PRTase_dom"/>
</dbReference>
<comment type="catalytic activity">
    <reaction evidence="6">
        <text>UMP + diphosphate = 5-phospho-alpha-D-ribose 1-diphosphate + uracil</text>
        <dbReference type="Rhea" id="RHEA:13017"/>
        <dbReference type="ChEBI" id="CHEBI:17568"/>
        <dbReference type="ChEBI" id="CHEBI:33019"/>
        <dbReference type="ChEBI" id="CHEBI:57865"/>
        <dbReference type="ChEBI" id="CHEBI:58017"/>
        <dbReference type="EC" id="2.4.2.9"/>
    </reaction>
</comment>
<dbReference type="OrthoDB" id="9802227at2"/>
<dbReference type="CDD" id="cd06223">
    <property type="entry name" value="PRTases_typeI"/>
    <property type="match status" value="1"/>
</dbReference>